<dbReference type="GO" id="GO:0034605">
    <property type="term" value="P:cellular response to heat"/>
    <property type="evidence" value="ECO:0007669"/>
    <property type="project" value="TreeGrafter"/>
</dbReference>
<keyword evidence="10" id="KW-0378">Hydrolase</keyword>
<evidence type="ECO:0000256" key="5">
    <source>
        <dbReference type="ARBA" id="ARBA00023186"/>
    </source>
</evidence>
<dbReference type="GO" id="GO:0006508">
    <property type="term" value="P:proteolysis"/>
    <property type="evidence" value="ECO:0007669"/>
    <property type="project" value="UniProtKB-KW"/>
</dbReference>
<dbReference type="InterPro" id="IPR003593">
    <property type="entry name" value="AAA+_ATPase"/>
</dbReference>
<dbReference type="InterPro" id="IPR013461">
    <property type="entry name" value="ClpA"/>
</dbReference>
<gene>
    <name evidence="10" type="ORF">CWB98_04095</name>
</gene>
<dbReference type="Pfam" id="PF00004">
    <property type="entry name" value="AAA"/>
    <property type="match status" value="1"/>
</dbReference>
<dbReference type="Proteomes" id="UP000306719">
    <property type="component" value="Unassembled WGS sequence"/>
</dbReference>
<dbReference type="PROSITE" id="PS00871">
    <property type="entry name" value="CLPAB_2"/>
    <property type="match status" value="1"/>
</dbReference>
<evidence type="ECO:0000259" key="9">
    <source>
        <dbReference type="PROSITE" id="PS51903"/>
    </source>
</evidence>
<feature type="region of interest" description="Disordered" evidence="8">
    <location>
        <begin position="144"/>
        <end position="169"/>
    </location>
</feature>
<dbReference type="FunFam" id="1.10.8.60:FF:000011">
    <property type="entry name" value="ATP-dependent Clp protease ATP-binding subunit"/>
    <property type="match status" value="1"/>
</dbReference>
<dbReference type="PANTHER" id="PTHR11638">
    <property type="entry name" value="ATP-DEPENDENT CLP PROTEASE"/>
    <property type="match status" value="1"/>
</dbReference>
<dbReference type="PROSITE" id="PS00870">
    <property type="entry name" value="CLPAB_1"/>
    <property type="match status" value="1"/>
</dbReference>
<reference evidence="10 11" key="1">
    <citation type="submission" date="2018-01" db="EMBL/GenBank/DDBJ databases">
        <authorList>
            <person name="Paulsen S."/>
            <person name="Gram L.K."/>
        </authorList>
    </citation>
    <scope>NUCLEOTIDE SEQUENCE [LARGE SCALE GENOMIC DNA]</scope>
    <source>
        <strain evidence="10 11">S2599</strain>
    </source>
</reference>
<accession>A0A5S3X5I7</accession>
<dbReference type="GO" id="GO:0016887">
    <property type="term" value="F:ATP hydrolysis activity"/>
    <property type="evidence" value="ECO:0007669"/>
    <property type="project" value="InterPro"/>
</dbReference>
<dbReference type="CDD" id="cd19499">
    <property type="entry name" value="RecA-like_ClpB_Hsp104-like"/>
    <property type="match status" value="1"/>
</dbReference>
<dbReference type="InterPro" id="IPR004176">
    <property type="entry name" value="Clp_R_N"/>
</dbReference>
<dbReference type="InterPro" id="IPR001270">
    <property type="entry name" value="ClpA/B"/>
</dbReference>
<sequence>MLNKDLEITLNTAFREARNRRHEFMTVEHLLLALIDNPSASEALNACGVETEGLKRELSEFIDETTPVIPDLEEDRETQPTLGFQRVLQRAVFHVQSSGRNEVTGVNVLVAIFSEQESQAVYLLKKADVSRLDIVNYISHGISKSDDEVEPEDNEEMHEENHETASEEKTKLENFTANLNVMAKAGQIDPLVGRDQEVERTIQVLCRRKKNNPLLVGEAGVGKTAIAEGLAYRIVNELVPDVIADAVVYSLDMGALLAGTKYRGDFEKRFKALLKELQAKPNAILFIDEIHTIIGAGAASGGVMDASNLIKPLLSSGQLRCLGSTTYSEFKNIFEKDRALVRRFQKIDIVEPSVADTAKILSGLKERYEEHHGIRYTQKALKAAAELSAKYINERHLPDKAIDVIDEAGANQRLLPASRRKKTIGVSDIEQIVSKIARIPQQNVSSSDKEVLKNLDRNLKMLVFGQDESIDALTSAIRLSRSGLGSEDKPIGSFLFAGPTGVGKTEVTKQLAKCMGIEFVRFDMSEYSERHAVSRLIGAPPGYVGFEQGGLLTDAVIKHPHSVVLLDEIEKAHPDIYNILLQVMDHGTLTDNNGRKADFRNVIVVMTTNAGVQETVRQSIGFQEQDHSHDALVEINKVFTPEFRNRLDNIIWFNHLEKDVILQVVDKFIVELQAQLDKKSVCLDLTNEARDWLADIGYDKSMGARPMARVIQDNLKKPLANEILFGELVDGGTVTISVKDKKLAFKFESSVVEPA</sequence>
<dbReference type="Pfam" id="PF10431">
    <property type="entry name" value="ClpB_D2-small"/>
    <property type="match status" value="1"/>
</dbReference>
<dbReference type="SMART" id="SM00382">
    <property type="entry name" value="AAA"/>
    <property type="match status" value="2"/>
</dbReference>
<feature type="compositionally biased region" description="Basic and acidic residues" evidence="8">
    <location>
        <begin position="159"/>
        <end position="169"/>
    </location>
</feature>
<dbReference type="Gene3D" id="1.10.1780.10">
    <property type="entry name" value="Clp, N-terminal domain"/>
    <property type="match status" value="1"/>
</dbReference>
<dbReference type="PROSITE" id="PS51903">
    <property type="entry name" value="CLP_R"/>
    <property type="match status" value="1"/>
</dbReference>
<dbReference type="SUPFAM" id="SSF52540">
    <property type="entry name" value="P-loop containing nucleoside triphosphate hydrolases"/>
    <property type="match status" value="2"/>
</dbReference>
<dbReference type="GO" id="GO:0005737">
    <property type="term" value="C:cytoplasm"/>
    <property type="evidence" value="ECO:0007669"/>
    <property type="project" value="TreeGrafter"/>
</dbReference>
<dbReference type="SUPFAM" id="SSF81923">
    <property type="entry name" value="Double Clp-N motif"/>
    <property type="match status" value="1"/>
</dbReference>
<keyword evidence="10" id="KW-0645">Protease</keyword>
<dbReference type="AlphaFoldDB" id="A0A5S3X5I7"/>
<dbReference type="InterPro" id="IPR003959">
    <property type="entry name" value="ATPase_AAA_core"/>
</dbReference>
<dbReference type="OrthoDB" id="9803641at2"/>
<dbReference type="Pfam" id="PF02861">
    <property type="entry name" value="Clp_N"/>
    <property type="match status" value="1"/>
</dbReference>
<dbReference type="InterPro" id="IPR028299">
    <property type="entry name" value="ClpA/B_CS2"/>
</dbReference>
<dbReference type="NCBIfam" id="NF008263">
    <property type="entry name" value="PRK11034.1"/>
    <property type="match status" value="1"/>
</dbReference>
<protein>
    <submittedName>
        <fullName evidence="10">ATP-dependent Clp protease ATP-binding subunit ClpA</fullName>
    </submittedName>
</protein>
<feature type="compositionally biased region" description="Acidic residues" evidence="8">
    <location>
        <begin position="147"/>
        <end position="158"/>
    </location>
</feature>
<dbReference type="GO" id="GO:0005524">
    <property type="term" value="F:ATP binding"/>
    <property type="evidence" value="ECO:0007669"/>
    <property type="project" value="UniProtKB-KW"/>
</dbReference>
<comment type="similarity">
    <text evidence="1 7">Belongs to the ClpA/ClpB family.</text>
</comment>
<dbReference type="Gene3D" id="1.10.8.60">
    <property type="match status" value="2"/>
</dbReference>
<evidence type="ECO:0000256" key="6">
    <source>
        <dbReference type="PROSITE-ProRule" id="PRU01251"/>
    </source>
</evidence>
<dbReference type="GO" id="GO:0043335">
    <property type="term" value="P:protein unfolding"/>
    <property type="evidence" value="ECO:0007669"/>
    <property type="project" value="InterPro"/>
</dbReference>
<dbReference type="FunFam" id="3.40.50.300:FF:000025">
    <property type="entry name" value="ATP-dependent Clp protease subunit"/>
    <property type="match status" value="1"/>
</dbReference>
<feature type="domain" description="Clp R" evidence="9">
    <location>
        <begin position="1"/>
        <end position="145"/>
    </location>
</feature>
<dbReference type="Pfam" id="PF17871">
    <property type="entry name" value="AAA_lid_9"/>
    <property type="match status" value="1"/>
</dbReference>
<dbReference type="InterPro" id="IPR041546">
    <property type="entry name" value="ClpA/ClpB_AAA_lid"/>
</dbReference>
<dbReference type="PANTHER" id="PTHR11638:SF111">
    <property type="entry name" value="ATP-DEPENDENT CLP PROTEASE ATP-BINDING SUBUNIT CLPA"/>
    <property type="match status" value="1"/>
</dbReference>
<evidence type="ECO:0000256" key="1">
    <source>
        <dbReference type="ARBA" id="ARBA00008675"/>
    </source>
</evidence>
<dbReference type="Pfam" id="PF07724">
    <property type="entry name" value="AAA_2"/>
    <property type="match status" value="1"/>
</dbReference>
<dbReference type="PRINTS" id="PR00300">
    <property type="entry name" value="CLPPROTEASEA"/>
</dbReference>
<name>A0A5S3X5I7_9GAMM</name>
<keyword evidence="2 6" id="KW-0677">Repeat</keyword>
<comment type="caution">
    <text evidence="10">The sequence shown here is derived from an EMBL/GenBank/DDBJ whole genome shotgun (WGS) entry which is preliminary data.</text>
</comment>
<dbReference type="InterPro" id="IPR027417">
    <property type="entry name" value="P-loop_NTPase"/>
</dbReference>
<dbReference type="InterPro" id="IPR019489">
    <property type="entry name" value="Clp_ATPase_C"/>
</dbReference>
<dbReference type="InterPro" id="IPR018368">
    <property type="entry name" value="ClpA/B_CS1"/>
</dbReference>
<evidence type="ECO:0000256" key="3">
    <source>
        <dbReference type="ARBA" id="ARBA00022741"/>
    </source>
</evidence>
<dbReference type="Gene3D" id="3.40.50.300">
    <property type="entry name" value="P-loop containing nucleotide triphosphate hydrolases"/>
    <property type="match status" value="2"/>
</dbReference>
<dbReference type="CDD" id="cd00009">
    <property type="entry name" value="AAA"/>
    <property type="match status" value="1"/>
</dbReference>
<evidence type="ECO:0000256" key="2">
    <source>
        <dbReference type="ARBA" id="ARBA00022737"/>
    </source>
</evidence>
<dbReference type="InterPro" id="IPR036628">
    <property type="entry name" value="Clp_N_dom_sf"/>
</dbReference>
<evidence type="ECO:0000313" key="11">
    <source>
        <dbReference type="Proteomes" id="UP000306719"/>
    </source>
</evidence>
<organism evidence="10 11">
    <name type="scientific">Pseudoalteromonas rubra</name>
    <dbReference type="NCBI Taxonomy" id="43658"/>
    <lineage>
        <taxon>Bacteria</taxon>
        <taxon>Pseudomonadati</taxon>
        <taxon>Pseudomonadota</taxon>
        <taxon>Gammaproteobacteria</taxon>
        <taxon>Alteromonadales</taxon>
        <taxon>Pseudoalteromonadaceae</taxon>
        <taxon>Pseudoalteromonas</taxon>
    </lineage>
</organism>
<evidence type="ECO:0000256" key="8">
    <source>
        <dbReference type="SAM" id="MobiDB-lite"/>
    </source>
</evidence>
<proteinExistence type="inferred from homology"/>
<keyword evidence="3 7" id="KW-0547">Nucleotide-binding</keyword>
<dbReference type="GO" id="GO:0008233">
    <property type="term" value="F:peptidase activity"/>
    <property type="evidence" value="ECO:0007669"/>
    <property type="project" value="UniProtKB-KW"/>
</dbReference>
<keyword evidence="5 7" id="KW-0143">Chaperone</keyword>
<evidence type="ECO:0000256" key="7">
    <source>
        <dbReference type="RuleBase" id="RU004432"/>
    </source>
</evidence>
<dbReference type="EMBL" id="PNCJ01000007">
    <property type="protein sequence ID" value="TMP38872.1"/>
    <property type="molecule type" value="Genomic_DNA"/>
</dbReference>
<evidence type="ECO:0000313" key="10">
    <source>
        <dbReference type="EMBL" id="TMP38872.1"/>
    </source>
</evidence>
<dbReference type="SMART" id="SM01086">
    <property type="entry name" value="ClpB_D2-small"/>
    <property type="match status" value="1"/>
</dbReference>
<reference evidence="11" key="2">
    <citation type="submission" date="2019-06" db="EMBL/GenBank/DDBJ databases">
        <title>Co-occurence of chitin degradation, pigmentation and bioactivity in marine Pseudoalteromonas.</title>
        <authorList>
            <person name="Sonnenschein E.C."/>
            <person name="Bech P.K."/>
        </authorList>
    </citation>
    <scope>NUCLEOTIDE SEQUENCE [LARGE SCALE GENOMIC DNA]</scope>
    <source>
        <strain evidence="11">S2599</strain>
    </source>
</reference>
<keyword evidence="4 7" id="KW-0067">ATP-binding</keyword>
<dbReference type="NCBIfam" id="TIGR02639">
    <property type="entry name" value="ClpA"/>
    <property type="match status" value="1"/>
</dbReference>
<dbReference type="RefSeq" id="WP_138543696.1">
    <property type="nucleotide sequence ID" value="NZ_PNCJ01000007.1"/>
</dbReference>
<evidence type="ECO:0000256" key="4">
    <source>
        <dbReference type="ARBA" id="ARBA00022840"/>
    </source>
</evidence>
<dbReference type="InterPro" id="IPR050130">
    <property type="entry name" value="ClpA_ClpB"/>
</dbReference>